<gene>
    <name evidence="2" type="ORF">K8W16_05970</name>
</gene>
<comment type="caution">
    <text evidence="2">The sequence shown here is derived from an EMBL/GenBank/DDBJ whole genome shotgun (WGS) entry which is preliminary data.</text>
</comment>
<feature type="region of interest" description="Disordered" evidence="1">
    <location>
        <begin position="172"/>
        <end position="191"/>
    </location>
</feature>
<reference evidence="2" key="1">
    <citation type="journal article" date="2021" name="PeerJ">
        <title>Extensive microbial diversity within the chicken gut microbiome revealed by metagenomics and culture.</title>
        <authorList>
            <person name="Gilroy R."/>
            <person name="Ravi A."/>
            <person name="Getino M."/>
            <person name="Pursley I."/>
            <person name="Horton D.L."/>
            <person name="Alikhan N.F."/>
            <person name="Baker D."/>
            <person name="Gharbi K."/>
            <person name="Hall N."/>
            <person name="Watson M."/>
            <person name="Adriaenssens E.M."/>
            <person name="Foster-Nyarko E."/>
            <person name="Jarju S."/>
            <person name="Secka A."/>
            <person name="Antonio M."/>
            <person name="Oren A."/>
            <person name="Chaudhuri R.R."/>
            <person name="La Ragione R."/>
            <person name="Hildebrand F."/>
            <person name="Pallen M.J."/>
        </authorList>
    </citation>
    <scope>NUCLEOTIDE SEQUENCE</scope>
    <source>
        <strain evidence="2">ChiGjej2B2-19336</strain>
    </source>
</reference>
<dbReference type="RefSeq" id="WP_304122072.1">
    <property type="nucleotide sequence ID" value="NZ_DYZA01000115.1"/>
</dbReference>
<evidence type="ECO:0000313" key="3">
    <source>
        <dbReference type="Proteomes" id="UP000698963"/>
    </source>
</evidence>
<evidence type="ECO:0000256" key="1">
    <source>
        <dbReference type="SAM" id="MobiDB-lite"/>
    </source>
</evidence>
<dbReference type="AlphaFoldDB" id="A0A921DRN7"/>
<sequence length="191" mass="21067">MTQAATTFRTAADAVEWLKMQGYKISAPQFSRHFRAGKIARDGDGFFTAAALLGYAAAQLQPVARIDDAESRSVALGKMSADSELKTVRAARERLKLEKEQGKLMSVEVHEQDLAARAVFFKSEVQSFIHRKAGEIIALVGGREEAVPELVAWWEEATADWFDAWSDEQEFVTQDGDAAEDAEADDEALPD</sequence>
<name>A0A921DRN7_9BACT</name>
<reference evidence="2" key="2">
    <citation type="submission" date="2021-09" db="EMBL/GenBank/DDBJ databases">
        <authorList>
            <person name="Gilroy R."/>
        </authorList>
    </citation>
    <scope>NUCLEOTIDE SEQUENCE</scope>
    <source>
        <strain evidence="2">ChiGjej2B2-19336</strain>
    </source>
</reference>
<proteinExistence type="predicted"/>
<feature type="compositionally biased region" description="Acidic residues" evidence="1">
    <location>
        <begin position="177"/>
        <end position="191"/>
    </location>
</feature>
<dbReference type="Proteomes" id="UP000698963">
    <property type="component" value="Unassembled WGS sequence"/>
</dbReference>
<organism evidence="2 3">
    <name type="scientific">Mailhella massiliensis</name>
    <dbReference type="NCBI Taxonomy" id="1903261"/>
    <lineage>
        <taxon>Bacteria</taxon>
        <taxon>Pseudomonadati</taxon>
        <taxon>Thermodesulfobacteriota</taxon>
        <taxon>Desulfovibrionia</taxon>
        <taxon>Desulfovibrionales</taxon>
        <taxon>Desulfovibrionaceae</taxon>
        <taxon>Mailhella</taxon>
    </lineage>
</organism>
<accession>A0A921DRN7</accession>
<protein>
    <submittedName>
        <fullName evidence="2">Uncharacterized protein</fullName>
    </submittedName>
</protein>
<evidence type="ECO:0000313" key="2">
    <source>
        <dbReference type="EMBL" id="HJD97173.1"/>
    </source>
</evidence>
<dbReference type="EMBL" id="DYZA01000115">
    <property type="protein sequence ID" value="HJD97173.1"/>
    <property type="molecule type" value="Genomic_DNA"/>
</dbReference>